<dbReference type="InterPro" id="IPR000832">
    <property type="entry name" value="GPCR_2_secretin-like"/>
</dbReference>
<dbReference type="AlphaFoldDB" id="A0A4U1FL70"/>
<dbReference type="GO" id="GO:0017046">
    <property type="term" value="F:peptide hormone binding"/>
    <property type="evidence" value="ECO:0007669"/>
    <property type="project" value="TreeGrafter"/>
</dbReference>
<dbReference type="InterPro" id="IPR017981">
    <property type="entry name" value="GPCR_2-like_7TM"/>
</dbReference>
<keyword evidence="3 6" id="KW-1133">Transmembrane helix</keyword>
<dbReference type="GO" id="GO:0005886">
    <property type="term" value="C:plasma membrane"/>
    <property type="evidence" value="ECO:0007669"/>
    <property type="project" value="TreeGrafter"/>
</dbReference>
<evidence type="ECO:0000256" key="1">
    <source>
        <dbReference type="ARBA" id="ARBA00004141"/>
    </source>
</evidence>
<evidence type="ECO:0000256" key="6">
    <source>
        <dbReference type="SAM" id="Phobius"/>
    </source>
</evidence>
<comment type="subcellular location">
    <subcellularLocation>
        <location evidence="1">Membrane</location>
        <topology evidence="1">Multi-pass membrane protein</topology>
    </subcellularLocation>
</comment>
<keyword evidence="4 6" id="KW-0472">Membrane</keyword>
<sequence length="223" mass="25243">MNFILFLNTVRVLATKIWETNAVGHDTRKQYRKLAKSTLVLVLVFGVHYIVFVCLPHSFAGLGWEIRMHCELFFNSFQGFFVSIIYCYCNGEVQSEVKKMWSRWNLSVDWKRTPPCGGHRYGSVLTTVTPSTSSQSQVAASTRMVLISRKAAETASRQPDNHVTLPGYVWSNSEPDCLPHLIHAETKESDRRQGDAIPMEESSRPLEFNPDPEGSKGETEDAL</sequence>
<dbReference type="Proteomes" id="UP000308365">
    <property type="component" value="Unassembled WGS sequence"/>
</dbReference>
<protein>
    <recommendedName>
        <fullName evidence="7">G-protein coupled receptors family 2 profile 2 domain-containing protein</fullName>
    </recommendedName>
</protein>
<reference evidence="9" key="1">
    <citation type="journal article" date="2019" name="IScience">
        <title>Narwhal Genome Reveals Long-Term Low Genetic Diversity despite Current Large Abundance Size.</title>
        <authorList>
            <person name="Westbury M.V."/>
            <person name="Petersen B."/>
            <person name="Garde E."/>
            <person name="Heide-Jorgensen M.P."/>
            <person name="Lorenzen E.D."/>
        </authorList>
    </citation>
    <scope>NUCLEOTIDE SEQUENCE [LARGE SCALE GENOMIC DNA]</scope>
</reference>
<evidence type="ECO:0000313" key="8">
    <source>
        <dbReference type="EMBL" id="TKC50735.1"/>
    </source>
</evidence>
<dbReference type="Pfam" id="PF00002">
    <property type="entry name" value="7tm_2"/>
    <property type="match status" value="1"/>
</dbReference>
<evidence type="ECO:0000256" key="2">
    <source>
        <dbReference type="ARBA" id="ARBA00022692"/>
    </source>
</evidence>
<evidence type="ECO:0000259" key="7">
    <source>
        <dbReference type="PROSITE" id="PS50261"/>
    </source>
</evidence>
<dbReference type="GO" id="GO:0004991">
    <property type="term" value="F:parathyroid hormone receptor activity"/>
    <property type="evidence" value="ECO:0007669"/>
    <property type="project" value="TreeGrafter"/>
</dbReference>
<dbReference type="GO" id="GO:0008528">
    <property type="term" value="F:G protein-coupled peptide receptor activity"/>
    <property type="evidence" value="ECO:0007669"/>
    <property type="project" value="TreeGrafter"/>
</dbReference>
<evidence type="ECO:0000256" key="3">
    <source>
        <dbReference type="ARBA" id="ARBA00022989"/>
    </source>
</evidence>
<feature type="transmembrane region" description="Helical" evidence="6">
    <location>
        <begin position="38"/>
        <end position="60"/>
    </location>
</feature>
<comment type="caution">
    <text evidence="8">The sequence shown here is derived from an EMBL/GenBank/DDBJ whole genome shotgun (WGS) entry which is preliminary data.</text>
</comment>
<proteinExistence type="predicted"/>
<organism evidence="8 9">
    <name type="scientific">Monodon monoceros</name>
    <name type="common">Narwhal</name>
    <name type="synonym">Ceratodon monodon</name>
    <dbReference type="NCBI Taxonomy" id="40151"/>
    <lineage>
        <taxon>Eukaryota</taxon>
        <taxon>Metazoa</taxon>
        <taxon>Chordata</taxon>
        <taxon>Craniata</taxon>
        <taxon>Vertebrata</taxon>
        <taxon>Euteleostomi</taxon>
        <taxon>Mammalia</taxon>
        <taxon>Eutheria</taxon>
        <taxon>Laurasiatheria</taxon>
        <taxon>Artiodactyla</taxon>
        <taxon>Whippomorpha</taxon>
        <taxon>Cetacea</taxon>
        <taxon>Odontoceti</taxon>
        <taxon>Monodontidae</taxon>
        <taxon>Monodon</taxon>
    </lineage>
</organism>
<feature type="region of interest" description="Disordered" evidence="5">
    <location>
        <begin position="185"/>
        <end position="223"/>
    </location>
</feature>
<dbReference type="EMBL" id="RWIC01000072">
    <property type="protein sequence ID" value="TKC50735.1"/>
    <property type="molecule type" value="Genomic_DNA"/>
</dbReference>
<name>A0A4U1FL70_MONMO</name>
<dbReference type="SUPFAM" id="SSF81321">
    <property type="entry name" value="Family A G protein-coupled receptor-like"/>
    <property type="match status" value="1"/>
</dbReference>
<dbReference type="InterPro" id="IPR017983">
    <property type="entry name" value="GPCR_2_secretin-like_CS"/>
</dbReference>
<dbReference type="PRINTS" id="PR00249">
    <property type="entry name" value="GPCRSECRETIN"/>
</dbReference>
<dbReference type="GO" id="GO:0007188">
    <property type="term" value="P:adenylate cyclase-modulating G protein-coupled receptor signaling pathway"/>
    <property type="evidence" value="ECO:0007669"/>
    <property type="project" value="TreeGrafter"/>
</dbReference>
<dbReference type="Gene3D" id="1.20.1070.10">
    <property type="entry name" value="Rhodopsin 7-helix transmembrane proteins"/>
    <property type="match status" value="1"/>
</dbReference>
<dbReference type="PROSITE" id="PS50261">
    <property type="entry name" value="G_PROTEIN_RECEP_F2_4"/>
    <property type="match status" value="1"/>
</dbReference>
<accession>A0A4U1FL70</accession>
<feature type="domain" description="G-protein coupled receptors family 2 profile 2" evidence="7">
    <location>
        <begin position="1"/>
        <end position="90"/>
    </location>
</feature>
<dbReference type="PANTHER" id="PTHR45620">
    <property type="entry name" value="PDF RECEPTOR-LIKE PROTEIN-RELATED"/>
    <property type="match status" value="1"/>
</dbReference>
<evidence type="ECO:0000256" key="5">
    <source>
        <dbReference type="SAM" id="MobiDB-lite"/>
    </source>
</evidence>
<dbReference type="PROSITE" id="PS00650">
    <property type="entry name" value="G_PROTEIN_RECEP_F2_2"/>
    <property type="match status" value="1"/>
</dbReference>
<dbReference type="GO" id="GO:0007166">
    <property type="term" value="P:cell surface receptor signaling pathway"/>
    <property type="evidence" value="ECO:0007669"/>
    <property type="project" value="InterPro"/>
</dbReference>
<keyword evidence="2 6" id="KW-0812">Transmembrane</keyword>
<feature type="compositionally biased region" description="Basic and acidic residues" evidence="5">
    <location>
        <begin position="213"/>
        <end position="223"/>
    </location>
</feature>
<dbReference type="PANTHER" id="PTHR45620:SF7">
    <property type="entry name" value="PARATHYROID HORMONE 2 RECEPTOR"/>
    <property type="match status" value="1"/>
</dbReference>
<feature type="compositionally biased region" description="Basic and acidic residues" evidence="5">
    <location>
        <begin position="185"/>
        <end position="194"/>
    </location>
</feature>
<evidence type="ECO:0000256" key="4">
    <source>
        <dbReference type="ARBA" id="ARBA00023136"/>
    </source>
</evidence>
<evidence type="ECO:0000313" key="9">
    <source>
        <dbReference type="Proteomes" id="UP000308365"/>
    </source>
</evidence>
<gene>
    <name evidence="8" type="ORF">EI555_017864</name>
</gene>
<dbReference type="InterPro" id="IPR050332">
    <property type="entry name" value="GPCR_2"/>
</dbReference>